<dbReference type="EMBL" id="LR590481">
    <property type="protein sequence ID" value="VTQ95595.1"/>
    <property type="molecule type" value="Genomic_DNA"/>
</dbReference>
<reference evidence="1 2" key="1">
    <citation type="submission" date="2019-05" db="EMBL/GenBank/DDBJ databases">
        <authorList>
            <consortium name="Pathogen Informatics"/>
        </authorList>
    </citation>
    <scope>NUCLEOTIDE SEQUENCE [LARGE SCALE GENOMIC DNA]</scope>
    <source>
        <strain evidence="1 2">NCTC503</strain>
    </source>
</reference>
<sequence>MKVFLFSREYIDKNENCFKQIELGKKHKVKDIVINNPEENNELYILHSFDLINNNKSMYKSINKVRVLSSEKFDKEFCIQKDNVNIYLNEYISNKTHLELKEINLKDVVDSDVIEILENDFAIILPGGDFIIRLCEEVEELNASIKLQTVKIY</sequence>
<proteinExistence type="predicted"/>
<gene>
    <name evidence="1" type="ORF">NCTC503_02549</name>
</gene>
<evidence type="ECO:0000313" key="2">
    <source>
        <dbReference type="Proteomes" id="UP000308489"/>
    </source>
</evidence>
<keyword evidence="2" id="KW-1185">Reference proteome</keyword>
<dbReference type="Proteomes" id="UP000308489">
    <property type="component" value="Chromosome 1"/>
</dbReference>
<evidence type="ECO:0000313" key="1">
    <source>
        <dbReference type="EMBL" id="VTQ95595.1"/>
    </source>
</evidence>
<dbReference type="AlphaFoldDB" id="A0A4U9RTF4"/>
<dbReference type="OrthoDB" id="1904749at2"/>
<accession>A0A4U9RTF4</accession>
<protein>
    <submittedName>
        <fullName evidence="1">Uncharacterized protein</fullName>
    </submittedName>
</protein>
<dbReference type="KEGG" id="hhw:NCTC503_02549"/>
<organism evidence="1 2">
    <name type="scientific">Hathewaya histolytica</name>
    <name type="common">Clostridium histolyticum</name>
    <dbReference type="NCBI Taxonomy" id="1498"/>
    <lineage>
        <taxon>Bacteria</taxon>
        <taxon>Bacillati</taxon>
        <taxon>Bacillota</taxon>
        <taxon>Clostridia</taxon>
        <taxon>Eubacteriales</taxon>
        <taxon>Clostridiaceae</taxon>
        <taxon>Hathewaya</taxon>
    </lineage>
</organism>
<dbReference type="RefSeq" id="WP_138211047.1">
    <property type="nucleotide sequence ID" value="NZ_CBCRUQ010000006.1"/>
</dbReference>
<name>A0A4U9RTF4_HATHI</name>